<dbReference type="GO" id="GO:0016787">
    <property type="term" value="F:hydrolase activity"/>
    <property type="evidence" value="ECO:0007669"/>
    <property type="project" value="InterPro"/>
</dbReference>
<dbReference type="AlphaFoldDB" id="A0A212T488"/>
<name>A0A212T488_9BURK</name>
<dbReference type="Gene3D" id="3.40.50.1820">
    <property type="entry name" value="alpha/beta hydrolase"/>
    <property type="match status" value="1"/>
</dbReference>
<dbReference type="Pfam" id="PF06821">
    <property type="entry name" value="Ser_hydrolase"/>
    <property type="match status" value="1"/>
</dbReference>
<gene>
    <name evidence="1" type="ORF">SAMN06295916_0320</name>
</gene>
<keyword evidence="2" id="KW-1185">Reference proteome</keyword>
<evidence type="ECO:0000313" key="1">
    <source>
        <dbReference type="EMBL" id="SNC60656.1"/>
    </source>
</evidence>
<proteinExistence type="predicted"/>
<dbReference type="OrthoDB" id="9804993at2"/>
<evidence type="ECO:0000313" key="2">
    <source>
        <dbReference type="Proteomes" id="UP000197215"/>
    </source>
</evidence>
<dbReference type="InterPro" id="IPR029058">
    <property type="entry name" value="AB_hydrolase_fold"/>
</dbReference>
<dbReference type="RefSeq" id="WP_088812164.1">
    <property type="nucleotide sequence ID" value="NZ_FYEX01000001.1"/>
</dbReference>
<accession>A0A212T488</accession>
<organism evidence="1 2">
    <name type="scientific">Polynucleobacter victoriensis</name>
    <dbReference type="NCBI Taxonomy" id="2049319"/>
    <lineage>
        <taxon>Bacteria</taxon>
        <taxon>Pseudomonadati</taxon>
        <taxon>Pseudomonadota</taxon>
        <taxon>Betaproteobacteria</taxon>
        <taxon>Burkholderiales</taxon>
        <taxon>Burkholderiaceae</taxon>
        <taxon>Polynucleobacter</taxon>
    </lineage>
</organism>
<dbReference type="EMBL" id="FYEX01000001">
    <property type="protein sequence ID" value="SNC60656.1"/>
    <property type="molecule type" value="Genomic_DNA"/>
</dbReference>
<dbReference type="Proteomes" id="UP000197215">
    <property type="component" value="Unassembled WGS sequence"/>
</dbReference>
<evidence type="ECO:0008006" key="3">
    <source>
        <dbReference type="Google" id="ProtNLM"/>
    </source>
</evidence>
<sequence length="225" mass="24882">MAQSTTLIVPGYKGSGETHWQTWIENHIAGAQRINQNWDEPILARWADNIRLAIDHCPQSVWLVAHSFGCLASVAAAVDRADKISGLMLVAPADPERFTPSGVRPIDDWNATESIRGLLPTKRLKFPSIIIASTNDPWMQLAKAKLWGECWGSKVLALDSVGHINTASGFGPWPLGLKLLREFKSIYDLIPLGEIDPSQPVKPQRGRGSQLAKARHITRQHLGFK</sequence>
<protein>
    <recommendedName>
        <fullName evidence="3">Alpha/beta hydrolase</fullName>
    </recommendedName>
</protein>
<dbReference type="InterPro" id="IPR010662">
    <property type="entry name" value="RBBP9/YdeN"/>
</dbReference>
<dbReference type="SUPFAM" id="SSF53474">
    <property type="entry name" value="alpha/beta-Hydrolases"/>
    <property type="match status" value="1"/>
</dbReference>
<reference evidence="1 2" key="1">
    <citation type="submission" date="2017-06" db="EMBL/GenBank/DDBJ databases">
        <authorList>
            <person name="Kim H.J."/>
            <person name="Triplett B.A."/>
        </authorList>
    </citation>
    <scope>NUCLEOTIDE SEQUENCE [LARGE SCALE GENOMIC DNA]</scope>
    <source>
        <strain evidence="1 2">MWH-VicM1</strain>
    </source>
</reference>